<dbReference type="Gene3D" id="3.40.640.10">
    <property type="entry name" value="Type I PLP-dependent aspartate aminotransferase-like (Major domain)"/>
    <property type="match status" value="1"/>
</dbReference>
<keyword evidence="9" id="KW-1185">Reference proteome</keyword>
<dbReference type="PANTHER" id="PTHR46383">
    <property type="entry name" value="ASPARTATE AMINOTRANSFERASE"/>
    <property type="match status" value="1"/>
</dbReference>
<evidence type="ECO:0000313" key="9">
    <source>
        <dbReference type="Proteomes" id="UP000185469"/>
    </source>
</evidence>
<dbReference type="GO" id="GO:0008483">
    <property type="term" value="F:transaminase activity"/>
    <property type="evidence" value="ECO:0007669"/>
    <property type="project" value="UniProtKB-KW"/>
</dbReference>
<evidence type="ECO:0000313" key="8">
    <source>
        <dbReference type="EMBL" id="APT91325.1"/>
    </source>
</evidence>
<dbReference type="InterPro" id="IPR004838">
    <property type="entry name" value="NHTrfase_class1_PyrdxlP-BS"/>
</dbReference>
<comment type="cofactor">
    <cofactor evidence="1 6">
        <name>pyridoxal 5'-phosphate</name>
        <dbReference type="ChEBI" id="CHEBI:597326"/>
    </cofactor>
</comment>
<keyword evidence="3 6" id="KW-0032">Aminotransferase</keyword>
<keyword evidence="5" id="KW-0663">Pyridoxal phosphate</keyword>
<dbReference type="InterPro" id="IPR015421">
    <property type="entry name" value="PyrdxlP-dep_Trfase_major"/>
</dbReference>
<dbReference type="STRING" id="1437874.CSPHI_10320"/>
<proteinExistence type="inferred from homology"/>
<reference evidence="8 9" key="1">
    <citation type="submission" date="2014-08" db="EMBL/GenBank/DDBJ databases">
        <title>Complete genome sequence of Corynebacterium sphenisci CECT 5990(T) (=DSM 44792(T)), isolated from healthy wild penguins.</title>
        <authorList>
            <person name="Ruckert C."/>
            <person name="Albersmeier A."/>
            <person name="Winkler A."/>
            <person name="Kalinowski J."/>
        </authorList>
    </citation>
    <scope>NUCLEOTIDE SEQUENCE [LARGE SCALE GENOMIC DNA]</scope>
    <source>
        <strain evidence="8 9">DSM 44792</strain>
    </source>
</reference>
<sequence length="391" mass="41018">MPRPDRPTRPSARSGVAPFHVMEVLAAAKARQRARGDALLLCTGQPATPAPRRVRAAAAAAAAEEVLGYTEAAGDPALRAAIAAWHRGRYGTAVTAGQVVVTTGVSGALILVFLAALDPGDEVVLARPGYPAYRNTLAALGAEVVELDCGPDTRHQLTAEMLAALPRPPRAVIVTSPDNPTGTIIDEAELARIARWCAAHGTLLVSDEIYHGIDYGRRCASALESSAAAVVAGGFSKYFSMTGWRLGWLILPEELVGPVTRLAANLTVCPPAVSQAAAAQALHPESLAELDGHVRRYRDNRDLLLEGLAAAGIDRVAPADGAFYLWADVSDYTDDSLVWCAELLDRTGVALAPGVDFDAVHGGGRVRLCYAGAPGDLAEACRRLSRVTGRA</sequence>
<dbReference type="Proteomes" id="UP000185469">
    <property type="component" value="Chromosome"/>
</dbReference>
<feature type="domain" description="Aminotransferase class I/classII large" evidence="7">
    <location>
        <begin position="39"/>
        <end position="384"/>
    </location>
</feature>
<accession>A0A1L7CZL0</accession>
<comment type="similarity">
    <text evidence="2 6">Belongs to the class-I pyridoxal-phosphate-dependent aminotransferase family.</text>
</comment>
<evidence type="ECO:0000256" key="2">
    <source>
        <dbReference type="ARBA" id="ARBA00007441"/>
    </source>
</evidence>
<evidence type="ECO:0000256" key="3">
    <source>
        <dbReference type="ARBA" id="ARBA00022576"/>
    </source>
</evidence>
<dbReference type="EMBL" id="CP009248">
    <property type="protein sequence ID" value="APT91325.1"/>
    <property type="molecule type" value="Genomic_DNA"/>
</dbReference>
<dbReference type="KEGG" id="csph:CSPHI_10320"/>
<dbReference type="PANTHER" id="PTHR46383:SF2">
    <property type="entry name" value="AMINOTRANSFERASE"/>
    <property type="match status" value="1"/>
</dbReference>
<gene>
    <name evidence="8" type="ORF">CSPHI_10320</name>
</gene>
<evidence type="ECO:0000256" key="4">
    <source>
        <dbReference type="ARBA" id="ARBA00022679"/>
    </source>
</evidence>
<dbReference type="GO" id="GO:0030170">
    <property type="term" value="F:pyridoxal phosphate binding"/>
    <property type="evidence" value="ECO:0007669"/>
    <property type="project" value="InterPro"/>
</dbReference>
<organism evidence="8 9">
    <name type="scientific">Corynebacterium sphenisci DSM 44792</name>
    <dbReference type="NCBI Taxonomy" id="1437874"/>
    <lineage>
        <taxon>Bacteria</taxon>
        <taxon>Bacillati</taxon>
        <taxon>Actinomycetota</taxon>
        <taxon>Actinomycetes</taxon>
        <taxon>Mycobacteriales</taxon>
        <taxon>Corynebacteriaceae</taxon>
        <taxon>Corynebacterium</taxon>
    </lineage>
</organism>
<dbReference type="SUPFAM" id="SSF53383">
    <property type="entry name" value="PLP-dependent transferases"/>
    <property type="match status" value="1"/>
</dbReference>
<name>A0A1L7CZL0_9CORY</name>
<dbReference type="GO" id="GO:0006520">
    <property type="term" value="P:amino acid metabolic process"/>
    <property type="evidence" value="ECO:0007669"/>
    <property type="project" value="InterPro"/>
</dbReference>
<keyword evidence="4 6" id="KW-0808">Transferase</keyword>
<evidence type="ECO:0000256" key="6">
    <source>
        <dbReference type="RuleBase" id="RU000481"/>
    </source>
</evidence>
<evidence type="ECO:0000256" key="5">
    <source>
        <dbReference type="ARBA" id="ARBA00022898"/>
    </source>
</evidence>
<protein>
    <recommendedName>
        <fullName evidence="6">Aminotransferase</fullName>
        <ecNumber evidence="6">2.6.1.-</ecNumber>
    </recommendedName>
</protein>
<dbReference type="PROSITE" id="PS00105">
    <property type="entry name" value="AA_TRANSFER_CLASS_1"/>
    <property type="match status" value="1"/>
</dbReference>
<dbReference type="InterPro" id="IPR015424">
    <property type="entry name" value="PyrdxlP-dep_Trfase"/>
</dbReference>
<dbReference type="Pfam" id="PF00155">
    <property type="entry name" value="Aminotran_1_2"/>
    <property type="match status" value="1"/>
</dbReference>
<evidence type="ECO:0000256" key="1">
    <source>
        <dbReference type="ARBA" id="ARBA00001933"/>
    </source>
</evidence>
<dbReference type="EC" id="2.6.1.-" evidence="6"/>
<dbReference type="InterPro" id="IPR050596">
    <property type="entry name" value="AspAT/PAT-like"/>
</dbReference>
<dbReference type="InterPro" id="IPR004839">
    <property type="entry name" value="Aminotransferase_I/II_large"/>
</dbReference>
<dbReference type="AlphaFoldDB" id="A0A1L7CZL0"/>
<evidence type="ECO:0000259" key="7">
    <source>
        <dbReference type="Pfam" id="PF00155"/>
    </source>
</evidence>
<dbReference type="CDD" id="cd00609">
    <property type="entry name" value="AAT_like"/>
    <property type="match status" value="1"/>
</dbReference>